<name>A0A1N6N0K0_9GAMM</name>
<dbReference type="Proteomes" id="UP000196435">
    <property type="component" value="Unassembled WGS sequence"/>
</dbReference>
<accession>A0A1N6N0K0</accession>
<gene>
    <name evidence="1" type="ORF">XIS1_690010</name>
</gene>
<reference evidence="2" key="1">
    <citation type="submission" date="2016-12" db="EMBL/GenBank/DDBJ databases">
        <authorList>
            <person name="Gaudriault S."/>
        </authorList>
    </citation>
    <scope>NUCLEOTIDE SEQUENCE [LARGE SCALE GENOMIC DNA]</scope>
    <source>
        <strain evidence="2">HGB1681 (deposited as PTA-6826 in the American Type Culture Collection)</strain>
    </source>
</reference>
<dbReference type="RefSeq" id="WP_280176149.1">
    <property type="nucleotide sequence ID" value="NZ_CAWNQC010000265.1"/>
</dbReference>
<dbReference type="AlphaFoldDB" id="A0A1N6N0K0"/>
<protein>
    <submittedName>
        <fullName evidence="1">Uncharacterized protein</fullName>
    </submittedName>
</protein>
<evidence type="ECO:0000313" key="1">
    <source>
        <dbReference type="EMBL" id="SIP74626.1"/>
    </source>
</evidence>
<organism evidence="1 2">
    <name type="scientific">Xenorhabdus innexi</name>
    <dbReference type="NCBI Taxonomy" id="290109"/>
    <lineage>
        <taxon>Bacteria</taxon>
        <taxon>Pseudomonadati</taxon>
        <taxon>Pseudomonadota</taxon>
        <taxon>Gammaproteobacteria</taxon>
        <taxon>Enterobacterales</taxon>
        <taxon>Morganellaceae</taxon>
        <taxon>Xenorhabdus</taxon>
    </lineage>
</organism>
<proteinExistence type="predicted"/>
<evidence type="ECO:0000313" key="2">
    <source>
        <dbReference type="Proteomes" id="UP000196435"/>
    </source>
</evidence>
<sequence>MLNGFCSCYLTVVQDSGRLSKVAQNAGEYFSERGKADIARIAW</sequence>
<dbReference type="EMBL" id="FTLG01000213">
    <property type="protein sequence ID" value="SIP74626.1"/>
    <property type="molecule type" value="Genomic_DNA"/>
</dbReference>